<keyword evidence="3" id="KW-0804">Transcription</keyword>
<organism evidence="5 6">
    <name type="scientific">Pseudomonas benzenivorans</name>
    <dbReference type="NCBI Taxonomy" id="556533"/>
    <lineage>
        <taxon>Bacteria</taxon>
        <taxon>Pseudomonadati</taxon>
        <taxon>Pseudomonadota</taxon>
        <taxon>Gammaproteobacteria</taxon>
        <taxon>Pseudomonadales</taxon>
        <taxon>Pseudomonadaceae</taxon>
        <taxon>Pseudomonas</taxon>
    </lineage>
</organism>
<evidence type="ECO:0000259" key="4">
    <source>
        <dbReference type="PROSITE" id="PS01124"/>
    </source>
</evidence>
<dbReference type="PROSITE" id="PS00041">
    <property type="entry name" value="HTH_ARAC_FAMILY_1"/>
    <property type="match status" value="1"/>
</dbReference>
<dbReference type="InterPro" id="IPR018062">
    <property type="entry name" value="HTH_AraC-typ_CS"/>
</dbReference>
<dbReference type="PRINTS" id="PR00032">
    <property type="entry name" value="HTHARAC"/>
</dbReference>
<feature type="domain" description="HTH araC/xylS-type" evidence="4">
    <location>
        <begin position="229"/>
        <end position="327"/>
    </location>
</feature>
<dbReference type="SMART" id="SM00342">
    <property type="entry name" value="HTH_ARAC"/>
    <property type="match status" value="1"/>
</dbReference>
<evidence type="ECO:0000256" key="3">
    <source>
        <dbReference type="ARBA" id="ARBA00023163"/>
    </source>
</evidence>
<name>A0ABY5HC38_9PSED</name>
<evidence type="ECO:0000313" key="5">
    <source>
        <dbReference type="EMBL" id="UTW08825.1"/>
    </source>
</evidence>
<dbReference type="InterPro" id="IPR020449">
    <property type="entry name" value="Tscrpt_reg_AraC-type_HTH"/>
</dbReference>
<dbReference type="SUPFAM" id="SSF52317">
    <property type="entry name" value="Class I glutamine amidotransferase-like"/>
    <property type="match status" value="1"/>
</dbReference>
<proteinExistence type="predicted"/>
<dbReference type="Pfam" id="PF12833">
    <property type="entry name" value="HTH_18"/>
    <property type="match status" value="1"/>
</dbReference>
<accession>A0ABY5HC38</accession>
<dbReference type="SUPFAM" id="SSF46689">
    <property type="entry name" value="Homeodomain-like"/>
    <property type="match status" value="2"/>
</dbReference>
<dbReference type="InterPro" id="IPR009057">
    <property type="entry name" value="Homeodomain-like_sf"/>
</dbReference>
<dbReference type="Proteomes" id="UP001059672">
    <property type="component" value="Chromosome"/>
</dbReference>
<evidence type="ECO:0000256" key="1">
    <source>
        <dbReference type="ARBA" id="ARBA00023015"/>
    </source>
</evidence>
<dbReference type="Gene3D" id="1.10.10.60">
    <property type="entry name" value="Homeodomain-like"/>
    <property type="match status" value="1"/>
</dbReference>
<dbReference type="InterPro" id="IPR018060">
    <property type="entry name" value="HTH_AraC"/>
</dbReference>
<evidence type="ECO:0000256" key="2">
    <source>
        <dbReference type="ARBA" id="ARBA00023125"/>
    </source>
</evidence>
<dbReference type="InterPro" id="IPR052158">
    <property type="entry name" value="INH-QAR"/>
</dbReference>
<dbReference type="Gene3D" id="3.40.50.880">
    <property type="match status" value="1"/>
</dbReference>
<gene>
    <name evidence="5" type="ORF">KDW96_05785</name>
</gene>
<dbReference type="InterPro" id="IPR029062">
    <property type="entry name" value="Class_I_gatase-like"/>
</dbReference>
<dbReference type="PANTHER" id="PTHR43130:SF3">
    <property type="entry name" value="HTH-TYPE TRANSCRIPTIONAL REGULATOR RV1931C"/>
    <property type="match status" value="1"/>
</dbReference>
<reference evidence="5" key="1">
    <citation type="submission" date="2021-04" db="EMBL/GenBank/DDBJ databases">
        <title>Oceanospirillales bacteria with DddD are important DMSP degraders in coastal seawater.</title>
        <authorList>
            <person name="Liu J."/>
        </authorList>
    </citation>
    <scope>NUCLEOTIDE SEQUENCE</scope>
    <source>
        <strain evidence="5">D13-4</strain>
    </source>
</reference>
<dbReference type="EMBL" id="CP073346">
    <property type="protein sequence ID" value="UTW08825.1"/>
    <property type="molecule type" value="Genomic_DNA"/>
</dbReference>
<dbReference type="RefSeq" id="WP_255839496.1">
    <property type="nucleotide sequence ID" value="NZ_CP073346.1"/>
</dbReference>
<evidence type="ECO:0000313" key="6">
    <source>
        <dbReference type="Proteomes" id="UP001059672"/>
    </source>
</evidence>
<keyword evidence="6" id="KW-1185">Reference proteome</keyword>
<keyword evidence="2" id="KW-0238">DNA-binding</keyword>
<keyword evidence="1" id="KW-0805">Transcription regulation</keyword>
<dbReference type="PROSITE" id="PS01124">
    <property type="entry name" value="HTH_ARAC_FAMILY_2"/>
    <property type="match status" value="1"/>
</dbReference>
<sequence>MAAMPPQLHQCETRRVGFVLVPGFALTSFSLAIEALSVANALWGEVAYEYRLYSGDVDPTATEVCSSNGVPIRVSGHCGDIEDSNLLFVCAYKKAAGYDGVALFSKLKALKKKGCRLASLSSGSFILAKAGVLGKTPCTLFNEQIATFKELYPAVTVDESIYTVGEGVFTCQGGTTALDMLLYIIGQDHGADFALKVSHQFCQDRIRTRDEIQNSRRYLELRMKSSCLGAAIELMESNIDAPYPIEVLAGKIGATVRTLEQVFRTHENTTPVNYYLQLRLRRARTLIEDTLLPIATVAQATGFASQSYFTKRFREAYGFSPSHLRSVKKL</sequence>
<dbReference type="PANTHER" id="PTHR43130">
    <property type="entry name" value="ARAC-FAMILY TRANSCRIPTIONAL REGULATOR"/>
    <property type="match status" value="1"/>
</dbReference>
<protein>
    <submittedName>
        <fullName evidence="5">GlxA family transcriptional regulator</fullName>
    </submittedName>
</protein>
<dbReference type="CDD" id="cd03136">
    <property type="entry name" value="GATase1_AraC_ArgR_like"/>
    <property type="match status" value="1"/>
</dbReference>